<comment type="caution">
    <text evidence="3">The sequence shown here is derived from an EMBL/GenBank/DDBJ whole genome shotgun (WGS) entry which is preliminary data.</text>
</comment>
<dbReference type="Proteomes" id="UP000234323">
    <property type="component" value="Unassembled WGS sequence"/>
</dbReference>
<feature type="region of interest" description="Disordered" evidence="1">
    <location>
        <begin position="109"/>
        <end position="129"/>
    </location>
</feature>
<keyword evidence="2" id="KW-1133">Transmembrane helix</keyword>
<evidence type="ECO:0000313" key="4">
    <source>
        <dbReference type="Proteomes" id="UP000234323"/>
    </source>
</evidence>
<feature type="transmembrane region" description="Helical" evidence="2">
    <location>
        <begin position="138"/>
        <end position="155"/>
    </location>
</feature>
<evidence type="ECO:0000313" key="3">
    <source>
        <dbReference type="EMBL" id="PKY51624.1"/>
    </source>
</evidence>
<keyword evidence="2" id="KW-0812">Transmembrane</keyword>
<name>A0A2I1GYJ6_9GLOM</name>
<dbReference type="AlphaFoldDB" id="A0A2I1GYJ6"/>
<evidence type="ECO:0000256" key="2">
    <source>
        <dbReference type="SAM" id="Phobius"/>
    </source>
</evidence>
<keyword evidence="2" id="KW-0472">Membrane</keyword>
<organism evidence="3 4">
    <name type="scientific">Rhizophagus irregularis</name>
    <dbReference type="NCBI Taxonomy" id="588596"/>
    <lineage>
        <taxon>Eukaryota</taxon>
        <taxon>Fungi</taxon>
        <taxon>Fungi incertae sedis</taxon>
        <taxon>Mucoromycota</taxon>
        <taxon>Glomeromycotina</taxon>
        <taxon>Glomeromycetes</taxon>
        <taxon>Glomerales</taxon>
        <taxon>Glomeraceae</taxon>
        <taxon>Rhizophagus</taxon>
    </lineage>
</organism>
<reference evidence="3 4" key="1">
    <citation type="submission" date="2015-10" db="EMBL/GenBank/DDBJ databases">
        <title>Genome analyses suggest a sexual origin of heterokaryosis in a supposedly ancient asexual fungus.</title>
        <authorList>
            <person name="Ropars J."/>
            <person name="Sedzielewska K."/>
            <person name="Noel J."/>
            <person name="Charron P."/>
            <person name="Farinelli L."/>
            <person name="Marton T."/>
            <person name="Kruger M."/>
            <person name="Pelin A."/>
            <person name="Brachmann A."/>
            <person name="Corradi N."/>
        </authorList>
    </citation>
    <scope>NUCLEOTIDE SEQUENCE [LARGE SCALE GENOMIC DNA]</scope>
    <source>
        <strain evidence="3 4">A4</strain>
    </source>
</reference>
<keyword evidence="4" id="KW-1185">Reference proteome</keyword>
<protein>
    <submittedName>
        <fullName evidence="3">Uncharacterized protein</fullName>
    </submittedName>
</protein>
<proteinExistence type="predicted"/>
<sequence>MAGWLKSEYGGHFAKIIKINKTRYILMYFNNEKDLMKAIYDSTMNEDLGKGLQIKGQDEIIDKDGVTILSLMMKDCNEKESNDDDATRGFVIRYAISEEIFINKKRNDDEFEDGGDFEDGDDDVDEDEDEENGMGMEIVCFVCFLMILVYCIFAYI</sequence>
<accession>A0A2I1GYJ6</accession>
<evidence type="ECO:0000256" key="1">
    <source>
        <dbReference type="SAM" id="MobiDB-lite"/>
    </source>
</evidence>
<gene>
    <name evidence="3" type="ORF">RhiirA4_424660</name>
</gene>
<dbReference type="EMBL" id="LLXI01001053">
    <property type="protein sequence ID" value="PKY51624.1"/>
    <property type="molecule type" value="Genomic_DNA"/>
</dbReference>